<evidence type="ECO:0000313" key="4">
    <source>
        <dbReference type="EMBL" id="KDQ59778.1"/>
    </source>
</evidence>
<dbReference type="Proteomes" id="UP000027265">
    <property type="component" value="Unassembled WGS sequence"/>
</dbReference>
<evidence type="ECO:0000313" key="5">
    <source>
        <dbReference type="Proteomes" id="UP000027265"/>
    </source>
</evidence>
<dbReference type="InterPro" id="IPR002225">
    <property type="entry name" value="3Beta_OHSteriod_DH/Estase"/>
</dbReference>
<reference evidence="5" key="1">
    <citation type="journal article" date="2014" name="Proc. Natl. Acad. Sci. U.S.A.">
        <title>Extensive sampling of basidiomycete genomes demonstrates inadequacy of the white-rot/brown-rot paradigm for wood decay fungi.</title>
        <authorList>
            <person name="Riley R."/>
            <person name="Salamov A.A."/>
            <person name="Brown D.W."/>
            <person name="Nagy L.G."/>
            <person name="Floudas D."/>
            <person name="Held B.W."/>
            <person name="Levasseur A."/>
            <person name="Lombard V."/>
            <person name="Morin E."/>
            <person name="Otillar R."/>
            <person name="Lindquist E.A."/>
            <person name="Sun H."/>
            <person name="LaButti K.M."/>
            <person name="Schmutz J."/>
            <person name="Jabbour D."/>
            <person name="Luo H."/>
            <person name="Baker S.E."/>
            <person name="Pisabarro A.G."/>
            <person name="Walton J.D."/>
            <person name="Blanchette R.A."/>
            <person name="Henrissat B."/>
            <person name="Martin F."/>
            <person name="Cullen D."/>
            <person name="Hibbett D.S."/>
            <person name="Grigoriev I.V."/>
        </authorList>
    </citation>
    <scope>NUCLEOTIDE SEQUENCE [LARGE SCALE GENOMIC DNA]</scope>
    <source>
        <strain evidence="5">MUCL 33604</strain>
    </source>
</reference>
<dbReference type="InterPro" id="IPR036291">
    <property type="entry name" value="NAD(P)-bd_dom_sf"/>
</dbReference>
<dbReference type="SUPFAM" id="SSF51735">
    <property type="entry name" value="NAD(P)-binding Rossmann-fold domains"/>
    <property type="match status" value="1"/>
</dbReference>
<gene>
    <name evidence="4" type="ORF">JAAARDRAFT_126566</name>
</gene>
<name>A0A067PY83_9AGAM</name>
<organism evidence="4 5">
    <name type="scientific">Jaapia argillacea MUCL 33604</name>
    <dbReference type="NCBI Taxonomy" id="933084"/>
    <lineage>
        <taxon>Eukaryota</taxon>
        <taxon>Fungi</taxon>
        <taxon>Dikarya</taxon>
        <taxon>Basidiomycota</taxon>
        <taxon>Agaricomycotina</taxon>
        <taxon>Agaricomycetes</taxon>
        <taxon>Agaricomycetidae</taxon>
        <taxon>Jaapiales</taxon>
        <taxon>Jaapiaceae</taxon>
        <taxon>Jaapia</taxon>
    </lineage>
</organism>
<dbReference type="AlphaFoldDB" id="A0A067PY83"/>
<dbReference type="Pfam" id="PF01073">
    <property type="entry name" value="3Beta_HSD"/>
    <property type="match status" value="1"/>
</dbReference>
<feature type="domain" description="3-beta hydroxysteroid dehydrogenase/isomerase" evidence="3">
    <location>
        <begin position="12"/>
        <end position="262"/>
    </location>
</feature>
<dbReference type="Gene3D" id="3.40.50.720">
    <property type="entry name" value="NAD(P)-binding Rossmann-like Domain"/>
    <property type="match status" value="1"/>
</dbReference>
<evidence type="ECO:0000256" key="1">
    <source>
        <dbReference type="ARBA" id="ARBA00009219"/>
    </source>
</evidence>
<dbReference type="HOGENOM" id="CLU_007383_6_8_1"/>
<dbReference type="InterPro" id="IPR050177">
    <property type="entry name" value="Lipid_A_modif_metabolic_enz"/>
</dbReference>
<dbReference type="GO" id="GO:0006694">
    <property type="term" value="P:steroid biosynthetic process"/>
    <property type="evidence" value="ECO:0007669"/>
    <property type="project" value="InterPro"/>
</dbReference>
<dbReference type="PANTHER" id="PTHR43245:SF51">
    <property type="entry name" value="SHORT CHAIN DEHYDROGENASE_REDUCTASE FAMILY 42E, MEMBER 2"/>
    <property type="match status" value="1"/>
</dbReference>
<accession>A0A067PY83</accession>
<dbReference type="PANTHER" id="PTHR43245">
    <property type="entry name" value="BIFUNCTIONAL POLYMYXIN RESISTANCE PROTEIN ARNA"/>
    <property type="match status" value="1"/>
</dbReference>
<dbReference type="STRING" id="933084.A0A067PY83"/>
<dbReference type="OrthoDB" id="10058185at2759"/>
<comment type="similarity">
    <text evidence="1">Belongs to the 3-beta-HSD family.</text>
</comment>
<keyword evidence="2" id="KW-0560">Oxidoreductase</keyword>
<evidence type="ECO:0000259" key="3">
    <source>
        <dbReference type="Pfam" id="PF01073"/>
    </source>
</evidence>
<dbReference type="InParanoid" id="A0A067PY83"/>
<dbReference type="EMBL" id="KL197715">
    <property type="protein sequence ID" value="KDQ59778.1"/>
    <property type="molecule type" value="Genomic_DNA"/>
</dbReference>
<sequence length="343" mass="37938">MTSTSKRSESYLVVGGSGFLGSYIVKALLARGETSVSVFDIVSRSFDGDVKLYVGDIASKEDVSNAIRKSGATSIFHTASPVHDQDDYIHQKVNVQGTRVLLDAAIANKVTKFVYTSSTGVTYTADPLEGADETLPIPTKGFDAYHSTKAKAEIMVLAANNLEGLRTVAIRPCGMIGPEDRQAIFRFSRSWKNRHVQMGDNKTLVDYVYVGNVADAHLLAADKMDSPAVAGQAFIITNGDPWFFWDFARYVWNELDNTPPAKTMVIPRGLAMFFAILSEIWGWIMGKKPIFNRFSVIFATTHQWYNIDKARKLLGYEPSVSLTEGVDLMVKVCRSVPHLNLSF</sequence>
<keyword evidence="5" id="KW-1185">Reference proteome</keyword>
<protein>
    <recommendedName>
        <fullName evidence="3">3-beta hydroxysteroid dehydrogenase/isomerase domain-containing protein</fullName>
    </recommendedName>
</protein>
<proteinExistence type="inferred from homology"/>
<dbReference type="GO" id="GO:0016616">
    <property type="term" value="F:oxidoreductase activity, acting on the CH-OH group of donors, NAD or NADP as acceptor"/>
    <property type="evidence" value="ECO:0007669"/>
    <property type="project" value="InterPro"/>
</dbReference>
<evidence type="ECO:0000256" key="2">
    <source>
        <dbReference type="ARBA" id="ARBA00023002"/>
    </source>
</evidence>